<sequence>MNNKKITAIILAAGQGKRMKMPVAKQFLLLKDKPVLYYSIKAFEESNVHEIVLVCGQGQVDYCKENIVKPNSFKKVTQIIEGGAERYDSVYKALLAIGHTDYVLIHDGARPFISVGLINNVINIVKENKAALVAAPVKDTIKLVDTKGWVKDTLDRNLLWSAQTPQGFDYSLIRKAYELLYKEEAQDIKKVTDDAMVYEMFINQPVKIVRGDYYNIKLTTPEDIIIAQGIINEYNNSGS</sequence>
<keyword evidence="4 7" id="KW-0808">Transferase</keyword>
<dbReference type="InterPro" id="IPR050088">
    <property type="entry name" value="IspD/TarI_cytidylyltransf_bact"/>
</dbReference>
<feature type="site" description="Transition state stabilizer" evidence="7">
    <location>
        <position position="18"/>
    </location>
</feature>
<keyword evidence="9" id="KW-1185">Reference proteome</keyword>
<dbReference type="HAMAP" id="MF_00108">
    <property type="entry name" value="IspD"/>
    <property type="match status" value="1"/>
</dbReference>
<evidence type="ECO:0000313" key="8">
    <source>
        <dbReference type="EMBL" id="CUH93684.1"/>
    </source>
</evidence>
<comment type="pathway">
    <text evidence="2 7">Isoprenoid biosynthesis; isopentenyl diphosphate biosynthesis via DXP pathway; isopentenyl diphosphate from 1-deoxy-D-xylulose 5-phosphate: step 2/6.</text>
</comment>
<dbReference type="Gene3D" id="3.90.550.10">
    <property type="entry name" value="Spore Coat Polysaccharide Biosynthesis Protein SpsA, Chain A"/>
    <property type="match status" value="1"/>
</dbReference>
<dbReference type="KEGG" id="hsd:SD1D_2169"/>
<dbReference type="InterPro" id="IPR001228">
    <property type="entry name" value="IspD"/>
</dbReference>
<dbReference type="FunFam" id="3.90.550.10:FF:000003">
    <property type="entry name" value="2-C-methyl-D-erythritol 4-phosphate cytidylyltransferase"/>
    <property type="match status" value="1"/>
</dbReference>
<dbReference type="InterPro" id="IPR034683">
    <property type="entry name" value="IspD/TarI"/>
</dbReference>
<evidence type="ECO:0000256" key="4">
    <source>
        <dbReference type="ARBA" id="ARBA00022679"/>
    </source>
</evidence>
<gene>
    <name evidence="7 8" type="primary">ispD</name>
    <name evidence="8" type="ORF">SD1D_2169</name>
</gene>
<reference evidence="9" key="1">
    <citation type="submission" date="2015-09" db="EMBL/GenBank/DDBJ databases">
        <authorList>
            <person name="Wibberg D."/>
        </authorList>
    </citation>
    <scope>NUCLEOTIDE SEQUENCE [LARGE SCALE GENOMIC DNA]</scope>
    <source>
        <strain evidence="9">SD1D</strain>
    </source>
</reference>
<evidence type="ECO:0000256" key="6">
    <source>
        <dbReference type="ARBA" id="ARBA00023229"/>
    </source>
</evidence>
<dbReference type="CDD" id="cd02516">
    <property type="entry name" value="CDP-ME_synthetase"/>
    <property type="match status" value="1"/>
</dbReference>
<evidence type="ECO:0000313" key="9">
    <source>
        <dbReference type="Proteomes" id="UP000196053"/>
    </source>
</evidence>
<dbReference type="SUPFAM" id="SSF53448">
    <property type="entry name" value="Nucleotide-diphospho-sugar transferases"/>
    <property type="match status" value="1"/>
</dbReference>
<dbReference type="AlphaFoldDB" id="A0A0K8J8D7"/>
<evidence type="ECO:0000256" key="2">
    <source>
        <dbReference type="ARBA" id="ARBA00004787"/>
    </source>
</evidence>
<dbReference type="EMBL" id="LN879430">
    <property type="protein sequence ID" value="CUH93684.1"/>
    <property type="molecule type" value="Genomic_DNA"/>
</dbReference>
<accession>A0A0K8J8D7</accession>
<evidence type="ECO:0000256" key="3">
    <source>
        <dbReference type="ARBA" id="ARBA00009789"/>
    </source>
</evidence>
<feature type="site" description="Positions MEP for the nucleophilic attack" evidence="7">
    <location>
        <position position="217"/>
    </location>
</feature>
<comment type="function">
    <text evidence="7">Catalyzes the formation of 4-diphosphocytidyl-2-C-methyl-D-erythritol from CTP and 2-C-methyl-D-erythritol 4-phosphate (MEP).</text>
</comment>
<dbReference type="Proteomes" id="UP000196053">
    <property type="component" value="Chromosome I"/>
</dbReference>
<evidence type="ECO:0000256" key="5">
    <source>
        <dbReference type="ARBA" id="ARBA00022695"/>
    </source>
</evidence>
<feature type="site" description="Transition state stabilizer" evidence="7">
    <location>
        <position position="25"/>
    </location>
</feature>
<protein>
    <recommendedName>
        <fullName evidence="7">2-C-methyl-D-erythritol 4-phosphate cytidylyltransferase</fullName>
        <ecNumber evidence="7">2.7.7.60</ecNumber>
    </recommendedName>
    <alternativeName>
        <fullName evidence="7">4-diphosphocytidyl-2C-methyl-D-erythritol synthase</fullName>
    </alternativeName>
    <alternativeName>
        <fullName evidence="7">MEP cytidylyltransferase</fullName>
        <shortName evidence="7">MCT</shortName>
    </alternativeName>
</protein>
<dbReference type="GO" id="GO:0050518">
    <property type="term" value="F:2-C-methyl-D-erythritol 4-phosphate cytidylyltransferase activity"/>
    <property type="evidence" value="ECO:0007669"/>
    <property type="project" value="UniProtKB-UniRule"/>
</dbReference>
<dbReference type="GO" id="GO:0019288">
    <property type="term" value="P:isopentenyl diphosphate biosynthetic process, methylerythritol 4-phosphate pathway"/>
    <property type="evidence" value="ECO:0007669"/>
    <property type="project" value="UniProtKB-UniRule"/>
</dbReference>
<evidence type="ECO:0000256" key="7">
    <source>
        <dbReference type="HAMAP-Rule" id="MF_00108"/>
    </source>
</evidence>
<comment type="catalytic activity">
    <reaction evidence="1 7">
        <text>2-C-methyl-D-erythritol 4-phosphate + CTP + H(+) = 4-CDP-2-C-methyl-D-erythritol + diphosphate</text>
        <dbReference type="Rhea" id="RHEA:13429"/>
        <dbReference type="ChEBI" id="CHEBI:15378"/>
        <dbReference type="ChEBI" id="CHEBI:33019"/>
        <dbReference type="ChEBI" id="CHEBI:37563"/>
        <dbReference type="ChEBI" id="CHEBI:57823"/>
        <dbReference type="ChEBI" id="CHEBI:58262"/>
        <dbReference type="EC" id="2.7.7.60"/>
    </reaction>
</comment>
<name>A0A0K8J8D7_9FIRM</name>
<dbReference type="OrthoDB" id="9806837at2"/>
<dbReference type="UniPathway" id="UPA00056">
    <property type="reaction ID" value="UER00093"/>
</dbReference>
<keyword evidence="6 7" id="KW-0414">Isoprene biosynthesis</keyword>
<evidence type="ECO:0000256" key="1">
    <source>
        <dbReference type="ARBA" id="ARBA00001282"/>
    </source>
</evidence>
<feature type="site" description="Positions MEP for the nucleophilic attack" evidence="7">
    <location>
        <position position="156"/>
    </location>
</feature>
<proteinExistence type="inferred from homology"/>
<dbReference type="EC" id="2.7.7.60" evidence="7"/>
<dbReference type="PANTHER" id="PTHR32125">
    <property type="entry name" value="2-C-METHYL-D-ERYTHRITOL 4-PHOSPHATE CYTIDYLYLTRANSFERASE, CHLOROPLASTIC"/>
    <property type="match status" value="1"/>
</dbReference>
<dbReference type="InterPro" id="IPR018294">
    <property type="entry name" value="ISPD_synthase_CS"/>
</dbReference>
<keyword evidence="5 7" id="KW-0548">Nucleotidyltransferase</keyword>
<dbReference type="RefSeq" id="WP_058258915.1">
    <property type="nucleotide sequence ID" value="NZ_DUPS01000025.1"/>
</dbReference>
<dbReference type="NCBIfam" id="TIGR00453">
    <property type="entry name" value="ispD"/>
    <property type="match status" value="1"/>
</dbReference>
<dbReference type="Pfam" id="PF01128">
    <property type="entry name" value="IspD"/>
    <property type="match status" value="1"/>
</dbReference>
<dbReference type="PANTHER" id="PTHR32125:SF4">
    <property type="entry name" value="2-C-METHYL-D-ERYTHRITOL 4-PHOSPHATE CYTIDYLYLTRANSFERASE, CHLOROPLASTIC"/>
    <property type="match status" value="1"/>
</dbReference>
<organism evidence="8 9">
    <name type="scientific">Herbinix luporum</name>
    <dbReference type="NCBI Taxonomy" id="1679721"/>
    <lineage>
        <taxon>Bacteria</taxon>
        <taxon>Bacillati</taxon>
        <taxon>Bacillota</taxon>
        <taxon>Clostridia</taxon>
        <taxon>Lachnospirales</taxon>
        <taxon>Lachnospiraceae</taxon>
        <taxon>Herbinix</taxon>
    </lineage>
</organism>
<comment type="similarity">
    <text evidence="3 7">Belongs to the IspD/TarI cytidylyltransferase family. IspD subfamily.</text>
</comment>
<dbReference type="PROSITE" id="PS01295">
    <property type="entry name" value="ISPD"/>
    <property type="match status" value="1"/>
</dbReference>
<dbReference type="InterPro" id="IPR029044">
    <property type="entry name" value="Nucleotide-diphossugar_trans"/>
</dbReference>